<accession>A0ABV0SEX0</accession>
<keyword evidence="2" id="KW-1185">Reference proteome</keyword>
<proteinExistence type="predicted"/>
<dbReference type="Proteomes" id="UP001434883">
    <property type="component" value="Unassembled WGS sequence"/>
</dbReference>
<dbReference type="InterPro" id="IPR047176">
    <property type="entry name" value="FRMD4A/B"/>
</dbReference>
<dbReference type="EMBL" id="JAHRIN010076698">
    <property type="protein sequence ID" value="MEQ2218278.1"/>
    <property type="molecule type" value="Genomic_DNA"/>
</dbReference>
<comment type="caution">
    <text evidence="1">The sequence shown here is derived from an EMBL/GenBank/DDBJ whole genome shotgun (WGS) entry which is preliminary data.</text>
</comment>
<sequence>SKIHAARSLSEIAIDLTETGTLKTSKLANMGSKGKIISGSSGSLLSSGQCVCLGEN</sequence>
<feature type="non-terminal residue" evidence="1">
    <location>
        <position position="1"/>
    </location>
</feature>
<organism evidence="1 2">
    <name type="scientific">Xenoophorus captivus</name>
    <dbReference type="NCBI Taxonomy" id="1517983"/>
    <lineage>
        <taxon>Eukaryota</taxon>
        <taxon>Metazoa</taxon>
        <taxon>Chordata</taxon>
        <taxon>Craniata</taxon>
        <taxon>Vertebrata</taxon>
        <taxon>Euteleostomi</taxon>
        <taxon>Actinopterygii</taxon>
        <taxon>Neopterygii</taxon>
        <taxon>Teleostei</taxon>
        <taxon>Neoteleostei</taxon>
        <taxon>Acanthomorphata</taxon>
        <taxon>Ovalentaria</taxon>
        <taxon>Atherinomorphae</taxon>
        <taxon>Cyprinodontiformes</taxon>
        <taxon>Goodeidae</taxon>
        <taxon>Xenoophorus</taxon>
    </lineage>
</organism>
<dbReference type="PANTHER" id="PTHR46079">
    <property type="entry name" value="FERM DOMAIN-CONTAINING PROTEIN 4"/>
    <property type="match status" value="1"/>
</dbReference>
<dbReference type="PANTHER" id="PTHR46079:SF3">
    <property type="entry name" value="FERM DOMAIN-CONTAINING PROTEIN 4A"/>
    <property type="match status" value="1"/>
</dbReference>
<gene>
    <name evidence="1" type="primary">FRMD4A_1</name>
    <name evidence="1" type="ORF">XENOCAPTIV_000856</name>
</gene>
<evidence type="ECO:0000313" key="2">
    <source>
        <dbReference type="Proteomes" id="UP001434883"/>
    </source>
</evidence>
<evidence type="ECO:0000313" key="1">
    <source>
        <dbReference type="EMBL" id="MEQ2218278.1"/>
    </source>
</evidence>
<protein>
    <submittedName>
        <fullName evidence="1">FERM domain-containing protein 4A</fullName>
    </submittedName>
</protein>
<reference evidence="1 2" key="1">
    <citation type="submission" date="2021-06" db="EMBL/GenBank/DDBJ databases">
        <authorList>
            <person name="Palmer J.M."/>
        </authorList>
    </citation>
    <scope>NUCLEOTIDE SEQUENCE [LARGE SCALE GENOMIC DNA]</scope>
    <source>
        <strain evidence="1 2">XC_2019</strain>
        <tissue evidence="1">Muscle</tissue>
    </source>
</reference>
<name>A0ABV0SEX0_9TELE</name>